<sequence length="102" mass="11213">MLDKAYPVITACAIFYYSCSARKSQNLSRTLTVTEMKTRMITKRLNSHRGGPCPRQRWCCSGSSMQSLIGTLQAKDRTAGTLKASADGSMQQRRGGNVAMSM</sequence>
<name>A0A9N7V298_PLEPL</name>
<gene>
    <name evidence="2" type="ORF">PLEPLA_LOCUS28950</name>
</gene>
<evidence type="ECO:0000313" key="3">
    <source>
        <dbReference type="Proteomes" id="UP001153269"/>
    </source>
</evidence>
<reference evidence="2" key="1">
    <citation type="submission" date="2020-03" db="EMBL/GenBank/DDBJ databases">
        <authorList>
            <person name="Weist P."/>
        </authorList>
    </citation>
    <scope>NUCLEOTIDE SEQUENCE</scope>
</reference>
<feature type="region of interest" description="Disordered" evidence="1">
    <location>
        <begin position="80"/>
        <end position="102"/>
    </location>
</feature>
<keyword evidence="3" id="KW-1185">Reference proteome</keyword>
<comment type="caution">
    <text evidence="2">The sequence shown here is derived from an EMBL/GenBank/DDBJ whole genome shotgun (WGS) entry which is preliminary data.</text>
</comment>
<proteinExistence type="predicted"/>
<evidence type="ECO:0000313" key="2">
    <source>
        <dbReference type="EMBL" id="CAB1441165.1"/>
    </source>
</evidence>
<organism evidence="2 3">
    <name type="scientific">Pleuronectes platessa</name>
    <name type="common">European plaice</name>
    <dbReference type="NCBI Taxonomy" id="8262"/>
    <lineage>
        <taxon>Eukaryota</taxon>
        <taxon>Metazoa</taxon>
        <taxon>Chordata</taxon>
        <taxon>Craniata</taxon>
        <taxon>Vertebrata</taxon>
        <taxon>Euteleostomi</taxon>
        <taxon>Actinopterygii</taxon>
        <taxon>Neopterygii</taxon>
        <taxon>Teleostei</taxon>
        <taxon>Neoteleostei</taxon>
        <taxon>Acanthomorphata</taxon>
        <taxon>Carangaria</taxon>
        <taxon>Pleuronectiformes</taxon>
        <taxon>Pleuronectoidei</taxon>
        <taxon>Pleuronectidae</taxon>
        <taxon>Pleuronectes</taxon>
    </lineage>
</organism>
<dbReference type="AlphaFoldDB" id="A0A9N7V298"/>
<evidence type="ECO:0000256" key="1">
    <source>
        <dbReference type="SAM" id="MobiDB-lite"/>
    </source>
</evidence>
<dbReference type="EMBL" id="CADEAL010002580">
    <property type="protein sequence ID" value="CAB1441165.1"/>
    <property type="molecule type" value="Genomic_DNA"/>
</dbReference>
<accession>A0A9N7V298</accession>
<dbReference type="Proteomes" id="UP001153269">
    <property type="component" value="Unassembled WGS sequence"/>
</dbReference>
<protein>
    <submittedName>
        <fullName evidence="2">Uncharacterized protein</fullName>
    </submittedName>
</protein>